<feature type="transmembrane region" description="Helical" evidence="1">
    <location>
        <begin position="131"/>
        <end position="149"/>
    </location>
</feature>
<keyword evidence="1" id="KW-0812">Transmembrane</keyword>
<dbReference type="PANTHER" id="PTHR34821">
    <property type="entry name" value="INNER MEMBRANE PROTEIN YDCZ"/>
    <property type="match status" value="1"/>
</dbReference>
<dbReference type="PANTHER" id="PTHR34821:SF2">
    <property type="entry name" value="INNER MEMBRANE PROTEIN YDCZ"/>
    <property type="match status" value="1"/>
</dbReference>
<evidence type="ECO:0000256" key="1">
    <source>
        <dbReference type="SAM" id="Phobius"/>
    </source>
</evidence>
<dbReference type="RefSeq" id="WP_144430526.1">
    <property type="nucleotide sequence ID" value="NZ_CXSU01000011.1"/>
</dbReference>
<protein>
    <recommendedName>
        <fullName evidence="4">Inner membrane protein YdcZ</fullName>
    </recommendedName>
</protein>
<feature type="transmembrane region" description="Helical" evidence="1">
    <location>
        <begin position="77"/>
        <end position="95"/>
    </location>
</feature>
<evidence type="ECO:0000313" key="2">
    <source>
        <dbReference type="EMBL" id="CTQ48931.1"/>
    </source>
</evidence>
<dbReference type="EMBL" id="CXSU01000011">
    <property type="protein sequence ID" value="CTQ48931.1"/>
    <property type="molecule type" value="Genomic_DNA"/>
</dbReference>
<feature type="transmembrane region" description="Helical" evidence="1">
    <location>
        <begin position="6"/>
        <end position="24"/>
    </location>
</feature>
<proteinExistence type="predicted"/>
<accession>A0A0M6YF05</accession>
<feature type="transmembrane region" description="Helical" evidence="1">
    <location>
        <begin position="102"/>
        <end position="125"/>
    </location>
</feature>
<sequence>MPHLFPALFFPIVVVFVAGIGFAIQAPLNAALGRGIGGGVAAAAISFGVGFVALLALTFAFGQGPALARATTMPPHYWAGGLLGAVVVWAMLWSVPTIGILTAFAALLLGQLGAALVLDALGAFAAPVHPITPTRLLAVTLVAGGLILSRL</sequence>
<dbReference type="Proteomes" id="UP000049222">
    <property type="component" value="Unassembled WGS sequence"/>
</dbReference>
<gene>
    <name evidence="2" type="ORF">JDO7802_00939</name>
</gene>
<dbReference type="AlphaFoldDB" id="A0A0M6YF05"/>
<keyword evidence="1" id="KW-1133">Transmembrane helix</keyword>
<dbReference type="Pfam" id="PF04657">
    <property type="entry name" value="DMT_YdcZ"/>
    <property type="match status" value="1"/>
</dbReference>
<dbReference type="InterPro" id="IPR006750">
    <property type="entry name" value="YdcZ"/>
</dbReference>
<reference evidence="2 3" key="1">
    <citation type="submission" date="2015-07" db="EMBL/GenBank/DDBJ databases">
        <authorList>
            <person name="Noorani M."/>
        </authorList>
    </citation>
    <scope>NUCLEOTIDE SEQUENCE [LARGE SCALE GENOMIC DNA]</scope>
    <source>
        <strain evidence="2 3">CECT 7802</strain>
    </source>
</reference>
<dbReference type="GO" id="GO:0005886">
    <property type="term" value="C:plasma membrane"/>
    <property type="evidence" value="ECO:0007669"/>
    <property type="project" value="TreeGrafter"/>
</dbReference>
<evidence type="ECO:0000313" key="3">
    <source>
        <dbReference type="Proteomes" id="UP000049222"/>
    </source>
</evidence>
<keyword evidence="3" id="KW-1185">Reference proteome</keyword>
<dbReference type="STRING" id="420998.JDO7802_00939"/>
<feature type="transmembrane region" description="Helical" evidence="1">
    <location>
        <begin position="36"/>
        <end position="57"/>
    </location>
</feature>
<keyword evidence="1" id="KW-0472">Membrane</keyword>
<evidence type="ECO:0008006" key="4">
    <source>
        <dbReference type="Google" id="ProtNLM"/>
    </source>
</evidence>
<name>A0A0M6YF05_9RHOB</name>
<organism evidence="2 3">
    <name type="scientific">Jannaschia donghaensis</name>
    <dbReference type="NCBI Taxonomy" id="420998"/>
    <lineage>
        <taxon>Bacteria</taxon>
        <taxon>Pseudomonadati</taxon>
        <taxon>Pseudomonadota</taxon>
        <taxon>Alphaproteobacteria</taxon>
        <taxon>Rhodobacterales</taxon>
        <taxon>Roseobacteraceae</taxon>
        <taxon>Jannaschia</taxon>
    </lineage>
</organism>
<dbReference type="OrthoDB" id="370053at2"/>